<name>A0A4Q4NVC2_ALTAL</name>
<gene>
    <name evidence="2" type="ORF">AA0117_g1573</name>
</gene>
<dbReference type="VEuPathDB" id="FungiDB:CC77DRAFT_403591"/>
<sequence length="230" mass="26620">MLSTQNKLRVFLSLVLIAIFAASSDELRIAIGTLFSWALGHVLIHRLSLPIRYRKALNTYILVSLCLLAGLNDPFYQNTFGRLLDLLFERDRCDPDVPGSGFTDWHETFRRRKAYEIDLVWRFLRAIFFWTCMVISIPIVIPLAHWFYANINKETELEKAFAYIEKHGERPPWSYKQPEAIVVSKRDTRYNLMSSELIFVCGPGGGYETVIEGDIEGAISRRRALRPRFA</sequence>
<feature type="transmembrane region" description="Helical" evidence="1">
    <location>
        <begin position="56"/>
        <end position="76"/>
    </location>
</feature>
<dbReference type="EMBL" id="PDXD01000001">
    <property type="protein sequence ID" value="RYN83416.1"/>
    <property type="molecule type" value="Genomic_DNA"/>
</dbReference>
<dbReference type="Proteomes" id="UP000291422">
    <property type="component" value="Unassembled WGS sequence"/>
</dbReference>
<feature type="transmembrane region" description="Helical" evidence="1">
    <location>
        <begin position="34"/>
        <end position="49"/>
    </location>
</feature>
<organism evidence="2 3">
    <name type="scientific">Alternaria alternata</name>
    <name type="common">Alternaria rot fungus</name>
    <name type="synonym">Torula alternata</name>
    <dbReference type="NCBI Taxonomy" id="5599"/>
    <lineage>
        <taxon>Eukaryota</taxon>
        <taxon>Fungi</taxon>
        <taxon>Dikarya</taxon>
        <taxon>Ascomycota</taxon>
        <taxon>Pezizomycotina</taxon>
        <taxon>Dothideomycetes</taxon>
        <taxon>Pleosporomycetidae</taxon>
        <taxon>Pleosporales</taxon>
        <taxon>Pleosporineae</taxon>
        <taxon>Pleosporaceae</taxon>
        <taxon>Alternaria</taxon>
        <taxon>Alternaria sect. Alternaria</taxon>
        <taxon>Alternaria alternata complex</taxon>
    </lineage>
</organism>
<feature type="transmembrane region" description="Helical" evidence="1">
    <location>
        <begin position="127"/>
        <end position="149"/>
    </location>
</feature>
<keyword evidence="1" id="KW-0812">Transmembrane</keyword>
<evidence type="ECO:0000313" key="2">
    <source>
        <dbReference type="EMBL" id="RYN83416.1"/>
    </source>
</evidence>
<accession>A0A4Q4NVC2</accession>
<keyword evidence="1" id="KW-0472">Membrane</keyword>
<reference evidence="3" key="1">
    <citation type="journal article" date="2019" name="bioRxiv">
        <title>Genomics, evolutionary history and diagnostics of the Alternaria alternata species group including apple and Asian pear pathotypes.</title>
        <authorList>
            <person name="Armitage A.D."/>
            <person name="Cockerton H.M."/>
            <person name="Sreenivasaprasad S."/>
            <person name="Woodhall J.W."/>
            <person name="Lane C.R."/>
            <person name="Harrison R.J."/>
            <person name="Clarkson J.P."/>
        </authorList>
    </citation>
    <scope>NUCLEOTIDE SEQUENCE [LARGE SCALE GENOMIC DNA]</scope>
    <source>
        <strain evidence="3">FERA 1177</strain>
    </source>
</reference>
<evidence type="ECO:0000256" key="1">
    <source>
        <dbReference type="SAM" id="Phobius"/>
    </source>
</evidence>
<proteinExistence type="predicted"/>
<protein>
    <submittedName>
        <fullName evidence="2">Uncharacterized protein</fullName>
    </submittedName>
</protein>
<dbReference type="AlphaFoldDB" id="A0A4Q4NVC2"/>
<keyword evidence="1" id="KW-1133">Transmembrane helix</keyword>
<evidence type="ECO:0000313" key="3">
    <source>
        <dbReference type="Proteomes" id="UP000291422"/>
    </source>
</evidence>
<comment type="caution">
    <text evidence="2">The sequence shown here is derived from an EMBL/GenBank/DDBJ whole genome shotgun (WGS) entry which is preliminary data.</text>
</comment>